<keyword evidence="1" id="KW-1133">Transmembrane helix</keyword>
<dbReference type="PhylomeDB" id="K4AV02"/>
<feature type="transmembrane region" description="Helical" evidence="1">
    <location>
        <begin position="133"/>
        <end position="149"/>
    </location>
</feature>
<evidence type="ECO:0000313" key="3">
    <source>
        <dbReference type="Proteomes" id="UP000004994"/>
    </source>
</evidence>
<dbReference type="Gramene" id="Solyc01g020200.1.1">
    <property type="protein sequence ID" value="Solyc01g020200.1.1"/>
    <property type="gene ID" value="Solyc01g020200.1"/>
</dbReference>
<protein>
    <submittedName>
        <fullName evidence="2">Uncharacterized protein</fullName>
    </submittedName>
</protein>
<evidence type="ECO:0000256" key="1">
    <source>
        <dbReference type="SAM" id="Phobius"/>
    </source>
</evidence>
<name>K4AV02_SOLLC</name>
<accession>K4AV02</accession>
<organism evidence="2">
    <name type="scientific">Solanum lycopersicum</name>
    <name type="common">Tomato</name>
    <name type="synonym">Lycopersicon esculentum</name>
    <dbReference type="NCBI Taxonomy" id="4081"/>
    <lineage>
        <taxon>Eukaryota</taxon>
        <taxon>Viridiplantae</taxon>
        <taxon>Streptophyta</taxon>
        <taxon>Embryophyta</taxon>
        <taxon>Tracheophyta</taxon>
        <taxon>Spermatophyta</taxon>
        <taxon>Magnoliopsida</taxon>
        <taxon>eudicotyledons</taxon>
        <taxon>Gunneridae</taxon>
        <taxon>Pentapetalae</taxon>
        <taxon>asterids</taxon>
        <taxon>lamiids</taxon>
        <taxon>Solanales</taxon>
        <taxon>Solanaceae</taxon>
        <taxon>Solanoideae</taxon>
        <taxon>Solaneae</taxon>
        <taxon>Solanum</taxon>
        <taxon>Solanum subgen. Lycopersicon</taxon>
    </lineage>
</organism>
<dbReference type="Proteomes" id="UP000004994">
    <property type="component" value="Chromosome 1"/>
</dbReference>
<dbReference type="OMA" id="NPHINNY"/>
<keyword evidence="1" id="KW-0472">Membrane</keyword>
<evidence type="ECO:0000313" key="2">
    <source>
        <dbReference type="EnsemblPlants" id="Solyc01g020200.1.1"/>
    </source>
</evidence>
<dbReference type="AlphaFoldDB" id="K4AV02"/>
<keyword evidence="3" id="KW-1185">Reference proteome</keyword>
<dbReference type="STRING" id="4081.K4AV02"/>
<dbReference type="HOGENOM" id="CLU_1698536_0_0_1"/>
<reference evidence="2" key="1">
    <citation type="journal article" date="2012" name="Nature">
        <title>The tomato genome sequence provides insights into fleshy fruit evolution.</title>
        <authorList>
            <consortium name="Tomato Genome Consortium"/>
        </authorList>
    </citation>
    <scope>NUCLEOTIDE SEQUENCE [LARGE SCALE GENOMIC DNA]</scope>
    <source>
        <strain evidence="2">cv. Heinz 1706</strain>
    </source>
</reference>
<dbReference type="InParanoid" id="K4AV02"/>
<sequence length="155" mass="19198">MPDNPHINNYLRTGNILDRERNLDRKYFDWKIIHFSLRQRGDIEKKLKKFEKFFFDWMGMNEKIFNRSILNLEFWLFPEFVLLYNVYKIKPWIILSKFLLFNLTTNKNISQNKNQNQNFFLPSNKTIKIKNRSQNIYILTSILYFYFLFDGRKKF</sequence>
<dbReference type="EnsemblPlants" id="Solyc01g020200.1.1">
    <property type="protein sequence ID" value="Solyc01g020200.1.1"/>
    <property type="gene ID" value="Solyc01g020200.1"/>
</dbReference>
<reference evidence="2" key="2">
    <citation type="submission" date="2015-06" db="UniProtKB">
        <authorList>
            <consortium name="EnsemblPlants"/>
        </authorList>
    </citation>
    <scope>IDENTIFICATION</scope>
    <source>
        <strain evidence="2">cv. Heinz 1706</strain>
    </source>
</reference>
<keyword evidence="1" id="KW-0812">Transmembrane</keyword>
<dbReference type="PaxDb" id="4081-Solyc01g020200.1.1"/>
<proteinExistence type="predicted"/>